<evidence type="ECO:0000313" key="2">
    <source>
        <dbReference type="EMBL" id="KAG2262690.1"/>
    </source>
</evidence>
<keyword evidence="3" id="KW-1185">Reference proteome</keyword>
<dbReference type="AlphaFoldDB" id="A0A8X7Q5C8"/>
<gene>
    <name evidence="2" type="ORF">Bca52824_069769</name>
</gene>
<feature type="compositionally biased region" description="Low complexity" evidence="1">
    <location>
        <begin position="36"/>
        <end position="48"/>
    </location>
</feature>
<sequence>MSAWKSEFLSEEPKKSAAPVTEEEILMPRLQPQQDTSPSGSPAPSTASIFSNEDFPPLNSPTAPQRKGWYSQAKSTLHFDDCEDKLSGTKVCCSSSQRSTVDCCDGS</sequence>
<proteinExistence type="predicted"/>
<comment type="caution">
    <text evidence="2">The sequence shown here is derived from an EMBL/GenBank/DDBJ whole genome shotgun (WGS) entry which is preliminary data.</text>
</comment>
<feature type="region of interest" description="Disordered" evidence="1">
    <location>
        <begin position="1"/>
        <end position="70"/>
    </location>
</feature>
<reference evidence="2 3" key="1">
    <citation type="submission" date="2020-02" db="EMBL/GenBank/DDBJ databases">
        <authorList>
            <person name="Ma Q."/>
            <person name="Huang Y."/>
            <person name="Song X."/>
            <person name="Pei D."/>
        </authorList>
    </citation>
    <scope>NUCLEOTIDE SEQUENCE [LARGE SCALE GENOMIC DNA]</scope>
    <source>
        <strain evidence="2">Sxm20200214</strain>
        <tissue evidence="2">Leaf</tissue>
    </source>
</reference>
<evidence type="ECO:0000256" key="1">
    <source>
        <dbReference type="SAM" id="MobiDB-lite"/>
    </source>
</evidence>
<dbReference type="EMBL" id="JAAMPC010000014">
    <property type="protein sequence ID" value="KAG2262690.1"/>
    <property type="molecule type" value="Genomic_DNA"/>
</dbReference>
<accession>A0A8X7Q5C8</accession>
<evidence type="ECO:0000313" key="3">
    <source>
        <dbReference type="Proteomes" id="UP000886595"/>
    </source>
</evidence>
<organism evidence="2 3">
    <name type="scientific">Brassica carinata</name>
    <name type="common">Ethiopian mustard</name>
    <name type="synonym">Abyssinian cabbage</name>
    <dbReference type="NCBI Taxonomy" id="52824"/>
    <lineage>
        <taxon>Eukaryota</taxon>
        <taxon>Viridiplantae</taxon>
        <taxon>Streptophyta</taxon>
        <taxon>Embryophyta</taxon>
        <taxon>Tracheophyta</taxon>
        <taxon>Spermatophyta</taxon>
        <taxon>Magnoliopsida</taxon>
        <taxon>eudicotyledons</taxon>
        <taxon>Gunneridae</taxon>
        <taxon>Pentapetalae</taxon>
        <taxon>rosids</taxon>
        <taxon>malvids</taxon>
        <taxon>Brassicales</taxon>
        <taxon>Brassicaceae</taxon>
        <taxon>Brassiceae</taxon>
        <taxon>Brassica</taxon>
    </lineage>
</organism>
<protein>
    <submittedName>
        <fullName evidence="2">Uncharacterized protein</fullName>
    </submittedName>
</protein>
<dbReference type="Proteomes" id="UP000886595">
    <property type="component" value="Unassembled WGS sequence"/>
</dbReference>
<name>A0A8X7Q5C8_BRACI</name>